<protein>
    <submittedName>
        <fullName evidence="1">Uncharacterized protein</fullName>
    </submittedName>
</protein>
<gene>
    <name evidence="1" type="ORF">NDU88_002598</name>
</gene>
<organism evidence="1 2">
    <name type="scientific">Pleurodeles waltl</name>
    <name type="common">Iberian ribbed newt</name>
    <dbReference type="NCBI Taxonomy" id="8319"/>
    <lineage>
        <taxon>Eukaryota</taxon>
        <taxon>Metazoa</taxon>
        <taxon>Chordata</taxon>
        <taxon>Craniata</taxon>
        <taxon>Vertebrata</taxon>
        <taxon>Euteleostomi</taxon>
        <taxon>Amphibia</taxon>
        <taxon>Batrachia</taxon>
        <taxon>Caudata</taxon>
        <taxon>Salamandroidea</taxon>
        <taxon>Salamandridae</taxon>
        <taxon>Pleurodelinae</taxon>
        <taxon>Pleurodeles</taxon>
    </lineage>
</organism>
<accession>A0AAV7RG10</accession>
<dbReference type="Proteomes" id="UP001066276">
    <property type="component" value="Chromosome 5"/>
</dbReference>
<comment type="caution">
    <text evidence="1">The sequence shown here is derived from an EMBL/GenBank/DDBJ whole genome shotgun (WGS) entry which is preliminary data.</text>
</comment>
<evidence type="ECO:0000313" key="2">
    <source>
        <dbReference type="Proteomes" id="UP001066276"/>
    </source>
</evidence>
<reference evidence="1" key="1">
    <citation type="journal article" date="2022" name="bioRxiv">
        <title>Sequencing and chromosome-scale assembly of the giantPleurodeles waltlgenome.</title>
        <authorList>
            <person name="Brown T."/>
            <person name="Elewa A."/>
            <person name="Iarovenko S."/>
            <person name="Subramanian E."/>
            <person name="Araus A.J."/>
            <person name="Petzold A."/>
            <person name="Susuki M."/>
            <person name="Suzuki K.-i.T."/>
            <person name="Hayashi T."/>
            <person name="Toyoda A."/>
            <person name="Oliveira C."/>
            <person name="Osipova E."/>
            <person name="Leigh N.D."/>
            <person name="Simon A."/>
            <person name="Yun M.H."/>
        </authorList>
    </citation>
    <scope>NUCLEOTIDE SEQUENCE</scope>
    <source>
        <strain evidence="1">20211129_DDA</strain>
        <tissue evidence="1">Liver</tissue>
    </source>
</reference>
<name>A0AAV7RG10_PLEWA</name>
<proteinExistence type="predicted"/>
<keyword evidence="2" id="KW-1185">Reference proteome</keyword>
<sequence>MHEGSYWQTSLDGHPCDVLVVVGQALRGDVFPHVVNCGRGDGANRFADVLHTDLALDDLQSPLVRGGSYQTKLLDEHLHFLVKPQGFPVVGDGTLPLCPSETPLYWQRKEACHQKADMVLVFCPQSVPHAVAHKGSPQDGVNFWHSFAPLVVGFEHHLPLHFIHLGIADE</sequence>
<dbReference type="AlphaFoldDB" id="A0AAV7RG10"/>
<dbReference type="EMBL" id="JANPWB010000009">
    <property type="protein sequence ID" value="KAJ1149793.1"/>
    <property type="molecule type" value="Genomic_DNA"/>
</dbReference>
<evidence type="ECO:0000313" key="1">
    <source>
        <dbReference type="EMBL" id="KAJ1149793.1"/>
    </source>
</evidence>